<dbReference type="SMART" id="SM00387">
    <property type="entry name" value="HATPase_c"/>
    <property type="match status" value="1"/>
</dbReference>
<dbReference type="Gene3D" id="3.30.565.10">
    <property type="entry name" value="Histidine kinase-like ATPase, C-terminal domain"/>
    <property type="match status" value="1"/>
</dbReference>
<comment type="caution">
    <text evidence="14">The sequence shown here is derived from an EMBL/GenBank/DDBJ whole genome shotgun (WGS) entry which is preliminary data.</text>
</comment>
<evidence type="ECO:0000256" key="2">
    <source>
        <dbReference type="ARBA" id="ARBA00001946"/>
    </source>
</evidence>
<comment type="similarity">
    <text evidence="3">Belongs to the type II topoisomerase GyrB family.</text>
</comment>
<dbReference type="InterPro" id="IPR018522">
    <property type="entry name" value="TopoIIA_CS"/>
</dbReference>
<dbReference type="GO" id="GO:0046872">
    <property type="term" value="F:metal ion binding"/>
    <property type="evidence" value="ECO:0007669"/>
    <property type="project" value="UniProtKB-KW"/>
</dbReference>
<dbReference type="InterPro" id="IPR001241">
    <property type="entry name" value="Topo_IIA"/>
</dbReference>
<evidence type="ECO:0000256" key="8">
    <source>
        <dbReference type="ARBA" id="ARBA00022842"/>
    </source>
</evidence>
<dbReference type="FunFam" id="3.30.565.10:FF:000088">
    <property type="entry name" value="DNA topoisomerase (ATP-hydrolyzing)"/>
    <property type="match status" value="1"/>
</dbReference>
<dbReference type="InterPro" id="IPR013759">
    <property type="entry name" value="Topo_IIA_B_C"/>
</dbReference>
<dbReference type="NCBIfam" id="NF004189">
    <property type="entry name" value="PRK05644.1"/>
    <property type="match status" value="1"/>
</dbReference>
<evidence type="ECO:0000256" key="3">
    <source>
        <dbReference type="ARBA" id="ARBA00010708"/>
    </source>
</evidence>
<dbReference type="RefSeq" id="WP_151916448.1">
    <property type="nucleotide sequence ID" value="NZ_RQSP01000008.1"/>
</dbReference>
<comment type="cofactor">
    <cofactor evidence="2">
        <name>Mg(2+)</name>
        <dbReference type="ChEBI" id="CHEBI:18420"/>
    </cofactor>
</comment>
<dbReference type="InterPro" id="IPR000565">
    <property type="entry name" value="Topo_IIA_B"/>
</dbReference>
<dbReference type="InterPro" id="IPR013506">
    <property type="entry name" value="Topo_IIA_bsu_dom2"/>
</dbReference>
<accession>A0A5N5RLA9</accession>
<evidence type="ECO:0000256" key="6">
    <source>
        <dbReference type="ARBA" id="ARBA00022741"/>
    </source>
</evidence>
<dbReference type="PROSITE" id="PS50880">
    <property type="entry name" value="TOPRIM"/>
    <property type="match status" value="1"/>
</dbReference>
<dbReference type="InterPro" id="IPR006171">
    <property type="entry name" value="TOPRIM_dom"/>
</dbReference>
<organism evidence="14 15">
    <name type="scientific">Bifidobacterium jacchi</name>
    <dbReference type="NCBI Taxonomy" id="2490545"/>
    <lineage>
        <taxon>Bacteria</taxon>
        <taxon>Bacillati</taxon>
        <taxon>Actinomycetota</taxon>
        <taxon>Actinomycetes</taxon>
        <taxon>Bifidobacteriales</taxon>
        <taxon>Bifidobacteriaceae</taxon>
        <taxon>Bifidobacterium</taxon>
    </lineage>
</organism>
<protein>
    <recommendedName>
        <fullName evidence="4">DNA topoisomerase (ATP-hydrolyzing)</fullName>
        <ecNumber evidence="4">5.6.2.2</ecNumber>
    </recommendedName>
</protein>
<dbReference type="GO" id="GO:0034335">
    <property type="term" value="F:DNA negative supercoiling activity"/>
    <property type="evidence" value="ECO:0007669"/>
    <property type="project" value="UniProtKB-ARBA"/>
</dbReference>
<dbReference type="InterPro" id="IPR013760">
    <property type="entry name" value="Topo_IIA-like_dom_sf"/>
</dbReference>
<dbReference type="Pfam" id="PF02518">
    <property type="entry name" value="HATPase_c"/>
    <property type="match status" value="1"/>
</dbReference>
<dbReference type="Proteomes" id="UP000326336">
    <property type="component" value="Unassembled WGS sequence"/>
</dbReference>
<keyword evidence="5" id="KW-0479">Metal-binding</keyword>
<dbReference type="SUPFAM" id="SSF56719">
    <property type="entry name" value="Type II DNA topoisomerase"/>
    <property type="match status" value="1"/>
</dbReference>
<evidence type="ECO:0000256" key="1">
    <source>
        <dbReference type="ARBA" id="ARBA00000185"/>
    </source>
</evidence>
<dbReference type="SUPFAM" id="SSF55874">
    <property type="entry name" value="ATPase domain of HSP90 chaperone/DNA topoisomerase II/histidine kinase"/>
    <property type="match status" value="1"/>
</dbReference>
<dbReference type="InterPro" id="IPR002288">
    <property type="entry name" value="DNA_gyrase_B_C"/>
</dbReference>
<evidence type="ECO:0000256" key="9">
    <source>
        <dbReference type="ARBA" id="ARBA00023029"/>
    </source>
</evidence>
<feature type="region of interest" description="Disordered" evidence="12">
    <location>
        <begin position="150"/>
        <end position="169"/>
    </location>
</feature>
<gene>
    <name evidence="14" type="ORF">EHS19_03745</name>
</gene>
<dbReference type="AlphaFoldDB" id="A0A5N5RLA9"/>
<dbReference type="PRINTS" id="PR00418">
    <property type="entry name" value="TPI2FAMILY"/>
</dbReference>
<reference evidence="14 15" key="1">
    <citation type="journal article" date="2019" name="Int. J. Syst. Evol. Microbiol.">
        <title>Bifidobacterium jacchi sp. nov., isolated from the faeces of a baby common marmoset (Callithrix jacchus).</title>
        <authorList>
            <person name="Modesto M."/>
            <person name="Watanabe K."/>
            <person name="Arita M."/>
            <person name="Satti M."/>
            <person name="Oki K."/>
            <person name="Sciavilla P."/>
            <person name="Patavino C."/>
            <person name="Camma C."/>
            <person name="Michelini S."/>
            <person name="Sgorbati B."/>
            <person name="Mattarelli P."/>
        </authorList>
    </citation>
    <scope>NUCLEOTIDE SEQUENCE [LARGE SCALE GENOMIC DNA]</scope>
    <source>
        <strain evidence="14 15">MRM 9.3</strain>
    </source>
</reference>
<dbReference type="SUPFAM" id="SSF54211">
    <property type="entry name" value="Ribosomal protein S5 domain 2-like"/>
    <property type="match status" value="1"/>
</dbReference>
<dbReference type="Pfam" id="PF00204">
    <property type="entry name" value="DNA_gyraseB"/>
    <property type="match status" value="1"/>
</dbReference>
<dbReference type="OrthoDB" id="9802808at2"/>
<dbReference type="GO" id="GO:0003677">
    <property type="term" value="F:DNA binding"/>
    <property type="evidence" value="ECO:0007669"/>
    <property type="project" value="UniProtKB-KW"/>
</dbReference>
<feature type="region of interest" description="Disordered" evidence="12">
    <location>
        <begin position="251"/>
        <end position="274"/>
    </location>
</feature>
<dbReference type="CDD" id="cd00822">
    <property type="entry name" value="TopoII_Trans_DNA_gyrase"/>
    <property type="match status" value="1"/>
</dbReference>
<comment type="catalytic activity">
    <reaction evidence="1">
        <text>ATP-dependent breakage, passage and rejoining of double-stranded DNA.</text>
        <dbReference type="EC" id="5.6.2.2"/>
    </reaction>
</comment>
<evidence type="ECO:0000313" key="15">
    <source>
        <dbReference type="Proteomes" id="UP000326336"/>
    </source>
</evidence>
<dbReference type="PROSITE" id="PS00177">
    <property type="entry name" value="TOPOISOMERASE_II"/>
    <property type="match status" value="1"/>
</dbReference>
<keyword evidence="8" id="KW-0460">Magnesium</keyword>
<keyword evidence="6" id="KW-0547">Nucleotide-binding</keyword>
<evidence type="ECO:0000256" key="4">
    <source>
        <dbReference type="ARBA" id="ARBA00012895"/>
    </source>
</evidence>
<dbReference type="InterPro" id="IPR020568">
    <property type="entry name" value="Ribosomal_Su5_D2-typ_SF"/>
</dbReference>
<evidence type="ECO:0000259" key="13">
    <source>
        <dbReference type="PROSITE" id="PS50880"/>
    </source>
</evidence>
<dbReference type="InterPro" id="IPR036890">
    <property type="entry name" value="HATPase_C_sf"/>
</dbReference>
<keyword evidence="7" id="KW-0067">ATP-binding</keyword>
<evidence type="ECO:0000256" key="5">
    <source>
        <dbReference type="ARBA" id="ARBA00022723"/>
    </source>
</evidence>
<dbReference type="InterPro" id="IPR003594">
    <property type="entry name" value="HATPase_dom"/>
</dbReference>
<keyword evidence="11 14" id="KW-0413">Isomerase</keyword>
<keyword evidence="15" id="KW-1185">Reference proteome</keyword>
<dbReference type="CDD" id="cd16928">
    <property type="entry name" value="HATPase_GyrB-like"/>
    <property type="match status" value="1"/>
</dbReference>
<dbReference type="GO" id="GO:0005524">
    <property type="term" value="F:ATP binding"/>
    <property type="evidence" value="ECO:0007669"/>
    <property type="project" value="UniProtKB-KW"/>
</dbReference>
<keyword evidence="10" id="KW-0238">DNA-binding</keyword>
<dbReference type="Pfam" id="PF00986">
    <property type="entry name" value="DNA_gyraseB_C"/>
    <property type="match status" value="1"/>
</dbReference>
<evidence type="ECO:0000313" key="14">
    <source>
        <dbReference type="EMBL" id="KAB5607749.1"/>
    </source>
</evidence>
<feature type="domain" description="Toprim" evidence="13">
    <location>
        <begin position="532"/>
        <end position="646"/>
    </location>
</feature>
<dbReference type="SMART" id="SM00433">
    <property type="entry name" value="TOP2c"/>
    <property type="match status" value="1"/>
</dbReference>
<proteinExistence type="inferred from homology"/>
<dbReference type="InterPro" id="IPR014721">
    <property type="entry name" value="Ribsml_uS5_D2-typ_fold_subgr"/>
</dbReference>
<dbReference type="EMBL" id="RQSP01000008">
    <property type="protein sequence ID" value="KAB5607749.1"/>
    <property type="molecule type" value="Genomic_DNA"/>
</dbReference>
<dbReference type="PANTHER" id="PTHR45866">
    <property type="entry name" value="DNA GYRASE/TOPOISOMERASE SUBUNIT B"/>
    <property type="match status" value="1"/>
</dbReference>
<sequence>MPESYGADSLTVLEGLDAVRKRPGMYIGTTDSQGLMHCLWEIIDNAVDEALAGACDHITVTLHEDGSVEVADNGRGIPVDIEPKTKLTGVEVVLTKLHAGAKFGNSSYNAAGGLHGVGSSVVNALSSRLDVEVDRDGKTHHMAFHQGHPGVYTDADPAHPSPDSPFKRTRKNRPTELEIIGRVPAKVTGTRIRYWADPEIFNDTARFSYDQLIDRVRQTSFLVPGLRITVVDEHIPATGDETIDEMREIDETSDETPGEGSHGTADEETESAADAAISGESVAIVAARTEAARHTHRRIEEFCHTGGVKDFVDFLSNGEPVSGIWRISGQDTYDEETQAVGEGGELHAQKVTRDCAVDIAMRWINGYDTKVLSFVNVVETPGGGTHVDGFLASITRQVRKAVEDNARRLKVNLKDANMRVERDDIMAGLVAVVTVRIAEPQFQGQTKDVLGTAQVRPIVAKMTDRQFGEMISGSKRGYKDQSSRVLDKIVGEMHARIQARKTKEVTRRKNALESASMPPKLSDCQPGNDDVAELFIVEGDSALGTAKAARNSAFQALLPIRGKILNVQKASLSQMLSNKECAAIIQVVGAGSGASFDIEQARYNKIIMMTDADVDGAHIRILLLTLFYRYMRPLIEHGHVYAAVPPLHRIALAGSHKGEYIYTYSDDELEGRLVDLDRRKVAYNPDIQRYKGLGEMDADQLADTTMDPRTRMLRRIRMEDAAQAADIFSLLMGDDVPPRKRFIVDNADDFDRSKIDT</sequence>
<name>A0A5N5RLA9_9BIFI</name>
<dbReference type="PRINTS" id="PR01159">
    <property type="entry name" value="DNAGYRASEB"/>
</dbReference>
<keyword evidence="9" id="KW-0799">Topoisomerase</keyword>
<dbReference type="Gene3D" id="3.40.50.670">
    <property type="match status" value="1"/>
</dbReference>
<dbReference type="Pfam" id="PF01751">
    <property type="entry name" value="Toprim"/>
    <property type="match status" value="1"/>
</dbReference>
<evidence type="ECO:0000256" key="7">
    <source>
        <dbReference type="ARBA" id="ARBA00022840"/>
    </source>
</evidence>
<evidence type="ECO:0000256" key="12">
    <source>
        <dbReference type="SAM" id="MobiDB-lite"/>
    </source>
</evidence>
<evidence type="ECO:0000256" key="10">
    <source>
        <dbReference type="ARBA" id="ARBA00023125"/>
    </source>
</evidence>
<dbReference type="GO" id="GO:0006265">
    <property type="term" value="P:DNA topological change"/>
    <property type="evidence" value="ECO:0007669"/>
    <property type="project" value="InterPro"/>
</dbReference>
<evidence type="ECO:0000256" key="11">
    <source>
        <dbReference type="ARBA" id="ARBA00023235"/>
    </source>
</evidence>
<dbReference type="FunFam" id="3.40.50.670:FF:000002">
    <property type="entry name" value="DNA gyrase subunit B"/>
    <property type="match status" value="1"/>
</dbReference>
<dbReference type="EC" id="5.6.2.2" evidence="4"/>
<dbReference type="PANTHER" id="PTHR45866:SF1">
    <property type="entry name" value="DNA GYRASE SUBUNIT B, MITOCHONDRIAL"/>
    <property type="match status" value="1"/>
</dbReference>
<dbReference type="Gene3D" id="3.30.230.10">
    <property type="match status" value="1"/>
</dbReference>